<accession>A0AB37G8F5</accession>
<feature type="transmembrane region" description="Helical" evidence="1">
    <location>
        <begin position="298"/>
        <end position="316"/>
    </location>
</feature>
<sequence length="334" mass="38525">MNREAFTADEAMAQQQRIAWSRVILESYAKNNVMLVQHHLRHNTIKEHTIIESSKEISLERVLYVTPNYIQSEGGLYDFKQLEEIKQLGKGEIALLLPKSLQNDASVYQAYFEDMVGKLLADGEKSISLYSNVYYISDEKRWFIYNHTPINYEQFLQAPLIVVLSPESFEETSYFWENALPDFVFFKDKEMLEQLLEKYNLRNTIGSLLSSRQQYNTLRKNVQLEILMTLSPTILGIFTSILLFNTMNLLYFETFKREIAIKRIAGMRFIELHGSYLGEQVGSALVGMGLAMFMTKSVIVSLGVVVALLINNWMLLNKQAKKAEKIQLSVLNGR</sequence>
<name>A0AB37G8F5_STRSU</name>
<dbReference type="EMBL" id="CP058741">
    <property type="protein sequence ID" value="QOE29254.1"/>
    <property type="molecule type" value="Genomic_DNA"/>
</dbReference>
<organism evidence="2 3">
    <name type="scientific">Streptococcus suis</name>
    <dbReference type="NCBI Taxonomy" id="1307"/>
    <lineage>
        <taxon>Bacteria</taxon>
        <taxon>Bacillati</taxon>
        <taxon>Bacillota</taxon>
        <taxon>Bacilli</taxon>
        <taxon>Lactobacillales</taxon>
        <taxon>Streptococcaceae</taxon>
        <taxon>Streptococcus</taxon>
    </lineage>
</organism>
<evidence type="ECO:0008006" key="4">
    <source>
        <dbReference type="Google" id="ProtNLM"/>
    </source>
</evidence>
<keyword evidence="1" id="KW-1133">Transmembrane helix</keyword>
<feature type="transmembrane region" description="Helical" evidence="1">
    <location>
        <begin position="273"/>
        <end position="292"/>
    </location>
</feature>
<gene>
    <name evidence="2" type="ORF">SSU1300283_01953</name>
</gene>
<dbReference type="Proteomes" id="UP000516797">
    <property type="component" value="Chromosome"/>
</dbReference>
<keyword evidence="1" id="KW-0812">Transmembrane</keyword>
<dbReference type="InterPro" id="IPR006541">
    <property type="entry name" value="Bacteriocin_ass"/>
</dbReference>
<feature type="transmembrane region" description="Helical" evidence="1">
    <location>
        <begin position="226"/>
        <end position="252"/>
    </location>
</feature>
<keyword evidence="1" id="KW-0472">Membrane</keyword>
<evidence type="ECO:0000256" key="1">
    <source>
        <dbReference type="SAM" id="Phobius"/>
    </source>
</evidence>
<reference evidence="2 3" key="1">
    <citation type="submission" date="2020-07" db="EMBL/GenBank/DDBJ databases">
        <title>Complete genome sequences of Streptococcus suis pig pathogenic strain 10, 13-00283-02 and 16085/3b.</title>
        <authorList>
            <person name="Bunk B."/>
            <person name="Jakobczak B."/>
            <person name="Florian V."/>
            <person name="Dittmar D."/>
            <person name="Maeder U."/>
            <person name="Jarek M."/>
            <person name="Baums C.G."/>
            <person name="Haeussler S."/>
            <person name="Voelker U."/>
            <person name="Michalik S."/>
        </authorList>
    </citation>
    <scope>NUCLEOTIDE SEQUENCE [LARGE SCALE GENOMIC DNA]</scope>
    <source>
        <strain evidence="2 3">13-00283-02</strain>
    </source>
</reference>
<proteinExistence type="predicted"/>
<dbReference type="AlphaFoldDB" id="A0AB37G8F5"/>
<evidence type="ECO:0000313" key="3">
    <source>
        <dbReference type="Proteomes" id="UP000516797"/>
    </source>
</evidence>
<protein>
    <recommendedName>
        <fullName evidence="4">Bacteriocin-associated integral membrane protein</fullName>
    </recommendedName>
</protein>
<evidence type="ECO:0000313" key="2">
    <source>
        <dbReference type="EMBL" id="QOE29254.1"/>
    </source>
</evidence>
<dbReference type="Pfam" id="PF07242">
    <property type="entry name" value="DUF1430"/>
    <property type="match status" value="1"/>
</dbReference>